<evidence type="ECO:0000256" key="2">
    <source>
        <dbReference type="SAM" id="Phobius"/>
    </source>
</evidence>
<keyword evidence="2" id="KW-0472">Membrane</keyword>
<dbReference type="Proteomes" id="UP001187682">
    <property type="component" value="Unassembled WGS sequence"/>
</dbReference>
<organism evidence="3 4">
    <name type="scientific">Cephalotrichum gorgonifer</name>
    <dbReference type="NCBI Taxonomy" id="2041049"/>
    <lineage>
        <taxon>Eukaryota</taxon>
        <taxon>Fungi</taxon>
        <taxon>Dikarya</taxon>
        <taxon>Ascomycota</taxon>
        <taxon>Pezizomycotina</taxon>
        <taxon>Sordariomycetes</taxon>
        <taxon>Hypocreomycetidae</taxon>
        <taxon>Microascales</taxon>
        <taxon>Microascaceae</taxon>
        <taxon>Cephalotrichum</taxon>
    </lineage>
</organism>
<feature type="transmembrane region" description="Helical" evidence="2">
    <location>
        <begin position="87"/>
        <end position="111"/>
    </location>
</feature>
<name>A0AAE8N4X1_9PEZI</name>
<proteinExistence type="predicted"/>
<feature type="transmembrane region" description="Helical" evidence="2">
    <location>
        <begin position="736"/>
        <end position="759"/>
    </location>
</feature>
<feature type="transmembrane region" description="Helical" evidence="2">
    <location>
        <begin position="20"/>
        <end position="46"/>
    </location>
</feature>
<evidence type="ECO:0000313" key="3">
    <source>
        <dbReference type="EMBL" id="SPO06371.1"/>
    </source>
</evidence>
<keyword evidence="2" id="KW-1133">Transmembrane helix</keyword>
<protein>
    <submittedName>
        <fullName evidence="3">Uncharacterized protein</fullName>
    </submittedName>
</protein>
<evidence type="ECO:0000313" key="4">
    <source>
        <dbReference type="Proteomes" id="UP001187682"/>
    </source>
</evidence>
<accession>A0AAE8N4X1</accession>
<dbReference type="EMBL" id="ONZQ02000015">
    <property type="protein sequence ID" value="SPO06371.1"/>
    <property type="molecule type" value="Genomic_DNA"/>
</dbReference>
<feature type="region of interest" description="Disordered" evidence="1">
    <location>
        <begin position="685"/>
        <end position="711"/>
    </location>
</feature>
<gene>
    <name evidence="3" type="ORF">DNG_09060</name>
</gene>
<keyword evidence="4" id="KW-1185">Reference proteome</keyword>
<sequence length="858" mass="93600">MDFVSQLDDSVRGLTTSQVAALIAFGTFTTQLLLSFIWPLILVGFISESESAVTWSVVSRVIHNSFWPAVLQTDAVTTTGVRRRASVVSYGVIIGSILVGIAGVITPLGLYDGIFPSGEATPVQFKYAPDTTELGVGTAPRHDTLGFSRRCFNNTATQLLFPGPCPHSDVTVTVTSINESISRIDSPNGYDTRIPRNVYQFFQSGVSRLGQTVSSLFDIEYRTYRLERDSANKFFQNGSAYLVGDYRQITNIVLNDELDVVEGLVVDTKNGGIGFRNHTAPAEQIQFGAQWSEDILFIEPVTECVPLNVSLEYNILEQNLASSLSTSRVGNLSLVDYGGFVDFDTYIPLYNSSNDQEDPKVALRAYIGARLSNLYLMYLFNVTKPEDIRDDRVVLPYLNSEHGKTFPLPATNATGESDYDIQSIFIGGSSSSWNFLGLSSFMFSNGSEFGSEGFTIHKPPNPWNLTQDNFTRVGGDPANMHSVSGKCGLARGMPQRSDGSESIHVEQGSEWTLPLYYCASASRALIKTVSFSVDNTTSLAGLRVDTIEEREYRDAPEYPIWAVEDTGKNLSNVRPLWGLAESEESPLADISFKRHPHLWLTGYEVWTDDSGKGDDFQNLAGLQFYSMALGVSYSVGAFQNSPYSGADSLPMYNRWKELTKSPEGTAKVANLIWTDVSANAVVGTRGQMPHKEPPGLGPAYEGGEGEKAKRAETTDWDEVLVPVHILERKVRYKIPYAIPAFITLALLLGTLGFAVAAVVSRHAGPGRIRWFLTRLSAGRVMTATLVKEDGETSKGAAPAEWVEGPGRVTVDISGPGLRVDGELVGTGDGESSDKTRDTPGKGVSPSSYMLEGRHGGET</sequence>
<keyword evidence="2" id="KW-0812">Transmembrane</keyword>
<evidence type="ECO:0000256" key="1">
    <source>
        <dbReference type="SAM" id="MobiDB-lite"/>
    </source>
</evidence>
<comment type="caution">
    <text evidence="3">The sequence shown here is derived from an EMBL/GenBank/DDBJ whole genome shotgun (WGS) entry which is preliminary data.</text>
</comment>
<reference evidence="3" key="1">
    <citation type="submission" date="2018-03" db="EMBL/GenBank/DDBJ databases">
        <authorList>
            <person name="Guldener U."/>
        </authorList>
    </citation>
    <scope>NUCLEOTIDE SEQUENCE</scope>
</reference>
<dbReference type="AlphaFoldDB" id="A0AAE8N4X1"/>
<feature type="region of interest" description="Disordered" evidence="1">
    <location>
        <begin position="814"/>
        <end position="858"/>
    </location>
</feature>